<keyword evidence="6" id="KW-1185">Reference proteome</keyword>
<dbReference type="GO" id="GO:1990904">
    <property type="term" value="C:ribonucleoprotein complex"/>
    <property type="evidence" value="ECO:0007669"/>
    <property type="project" value="UniProtKB-KW"/>
</dbReference>
<dbReference type="EMBL" id="MU005988">
    <property type="protein sequence ID" value="KAF2859851.1"/>
    <property type="molecule type" value="Genomic_DNA"/>
</dbReference>
<keyword evidence="2" id="KW-0689">Ribosomal protein</keyword>
<dbReference type="GO" id="GO:0006412">
    <property type="term" value="P:translation"/>
    <property type="evidence" value="ECO:0007669"/>
    <property type="project" value="InterPro"/>
</dbReference>
<feature type="region of interest" description="Disordered" evidence="4">
    <location>
        <begin position="18"/>
        <end position="37"/>
    </location>
</feature>
<dbReference type="GO" id="GO:0003735">
    <property type="term" value="F:structural constituent of ribosome"/>
    <property type="evidence" value="ECO:0007669"/>
    <property type="project" value="InterPro"/>
</dbReference>
<dbReference type="InterPro" id="IPR001971">
    <property type="entry name" value="Ribosomal_uS11"/>
</dbReference>
<name>A0A6A7BXA6_9PEZI</name>
<dbReference type="Proteomes" id="UP000799421">
    <property type="component" value="Unassembled WGS sequence"/>
</dbReference>
<evidence type="ECO:0000313" key="6">
    <source>
        <dbReference type="Proteomes" id="UP000799421"/>
    </source>
</evidence>
<comment type="similarity">
    <text evidence="1">Belongs to the universal ribosomal protein uS11 family.</text>
</comment>
<accession>A0A6A7BXA6</accession>
<protein>
    <submittedName>
        <fullName evidence="5">Translational machinery component</fullName>
    </submittedName>
</protein>
<reference evidence="5" key="1">
    <citation type="journal article" date="2020" name="Stud. Mycol.">
        <title>101 Dothideomycetes genomes: a test case for predicting lifestyles and emergence of pathogens.</title>
        <authorList>
            <person name="Haridas S."/>
            <person name="Albert R."/>
            <person name="Binder M."/>
            <person name="Bloem J."/>
            <person name="Labutti K."/>
            <person name="Salamov A."/>
            <person name="Andreopoulos B."/>
            <person name="Baker S."/>
            <person name="Barry K."/>
            <person name="Bills G."/>
            <person name="Bluhm B."/>
            <person name="Cannon C."/>
            <person name="Castanera R."/>
            <person name="Culley D."/>
            <person name="Daum C."/>
            <person name="Ezra D."/>
            <person name="Gonzalez J."/>
            <person name="Henrissat B."/>
            <person name="Kuo A."/>
            <person name="Liang C."/>
            <person name="Lipzen A."/>
            <person name="Lutzoni F."/>
            <person name="Magnuson J."/>
            <person name="Mondo S."/>
            <person name="Nolan M."/>
            <person name="Ohm R."/>
            <person name="Pangilinan J."/>
            <person name="Park H.-J."/>
            <person name="Ramirez L."/>
            <person name="Alfaro M."/>
            <person name="Sun H."/>
            <person name="Tritt A."/>
            <person name="Yoshinaga Y."/>
            <person name="Zwiers L.-H."/>
            <person name="Turgeon B."/>
            <person name="Goodwin S."/>
            <person name="Spatafora J."/>
            <person name="Crous P."/>
            <person name="Grigoriev I."/>
        </authorList>
    </citation>
    <scope>NUCLEOTIDE SEQUENCE</scope>
    <source>
        <strain evidence="5">CBS 480.64</strain>
    </source>
</reference>
<dbReference type="HAMAP" id="MF_01310">
    <property type="entry name" value="Ribosomal_uS11"/>
    <property type="match status" value="1"/>
</dbReference>
<keyword evidence="3" id="KW-0687">Ribonucleoprotein</keyword>
<dbReference type="Gene3D" id="3.30.420.80">
    <property type="entry name" value="Ribosomal protein S11"/>
    <property type="match status" value="1"/>
</dbReference>
<evidence type="ECO:0000256" key="2">
    <source>
        <dbReference type="ARBA" id="ARBA00022980"/>
    </source>
</evidence>
<dbReference type="GO" id="GO:0005840">
    <property type="term" value="C:ribosome"/>
    <property type="evidence" value="ECO:0007669"/>
    <property type="project" value="UniProtKB-KW"/>
</dbReference>
<organism evidence="5 6">
    <name type="scientific">Piedraia hortae CBS 480.64</name>
    <dbReference type="NCBI Taxonomy" id="1314780"/>
    <lineage>
        <taxon>Eukaryota</taxon>
        <taxon>Fungi</taxon>
        <taxon>Dikarya</taxon>
        <taxon>Ascomycota</taxon>
        <taxon>Pezizomycotina</taxon>
        <taxon>Dothideomycetes</taxon>
        <taxon>Dothideomycetidae</taxon>
        <taxon>Capnodiales</taxon>
        <taxon>Piedraiaceae</taxon>
        <taxon>Piedraia</taxon>
    </lineage>
</organism>
<evidence type="ECO:0000256" key="1">
    <source>
        <dbReference type="ARBA" id="ARBA00006194"/>
    </source>
</evidence>
<dbReference type="InterPro" id="IPR036967">
    <property type="entry name" value="Ribosomal_uS11_sf"/>
</dbReference>
<evidence type="ECO:0000313" key="5">
    <source>
        <dbReference type="EMBL" id="KAF2859851.1"/>
    </source>
</evidence>
<evidence type="ECO:0000256" key="3">
    <source>
        <dbReference type="ARBA" id="ARBA00023274"/>
    </source>
</evidence>
<dbReference type="PANTHER" id="PTHR11759">
    <property type="entry name" value="40S RIBOSOMAL PROTEIN S14/30S RIBOSOMAL PROTEIN S11"/>
    <property type="match status" value="1"/>
</dbReference>
<proteinExistence type="inferred from homology"/>
<dbReference type="SUPFAM" id="SSF53137">
    <property type="entry name" value="Translational machinery components"/>
    <property type="match status" value="1"/>
</dbReference>
<dbReference type="AlphaFoldDB" id="A0A6A7BXA6"/>
<dbReference type="OrthoDB" id="1654884at2759"/>
<sequence length="198" mass="21386">MSKAMRFIRSLTSSARSCADENVPGHTTSATPLLDSMNGKGTTAPSFLNDNVVQRIQARNSTQPHRLHVLSSKHNTHITFVQPPQPTLLSGGSGSGKKDVLLSLSAGNIGFKKSGRGSYDAAYQLAAHVMKQIHERGLARDMHRLEVVFRGFGQGREAVTKVLLGDEGRRIRGAISAVIDATRIKLGGPRGKRPRRLG</sequence>
<evidence type="ECO:0000256" key="4">
    <source>
        <dbReference type="SAM" id="MobiDB-lite"/>
    </source>
</evidence>
<gene>
    <name evidence="5" type="ORF">K470DRAFT_258543</name>
</gene>